<feature type="region of interest" description="Disordered" evidence="6">
    <location>
        <begin position="44"/>
        <end position="84"/>
    </location>
</feature>
<feature type="region of interest" description="Disordered" evidence="6">
    <location>
        <begin position="972"/>
        <end position="1074"/>
    </location>
</feature>
<dbReference type="GO" id="GO:0005886">
    <property type="term" value="C:plasma membrane"/>
    <property type="evidence" value="ECO:0007669"/>
    <property type="project" value="InterPro"/>
</dbReference>
<proteinExistence type="inferred from homology"/>
<evidence type="ECO:0000256" key="4">
    <source>
        <dbReference type="ARBA" id="ARBA00022989"/>
    </source>
</evidence>
<feature type="compositionally biased region" description="Polar residues" evidence="6">
    <location>
        <begin position="992"/>
        <end position="1001"/>
    </location>
</feature>
<feature type="transmembrane region" description="Helical" evidence="7">
    <location>
        <begin position="802"/>
        <end position="821"/>
    </location>
</feature>
<feature type="region of interest" description="Disordered" evidence="6">
    <location>
        <begin position="1"/>
        <end position="29"/>
    </location>
</feature>
<name>A0A182UBS3_9DIPT</name>
<evidence type="ECO:0000256" key="3">
    <source>
        <dbReference type="ARBA" id="ARBA00022692"/>
    </source>
</evidence>
<evidence type="ECO:0000256" key="5">
    <source>
        <dbReference type="ARBA" id="ARBA00023136"/>
    </source>
</evidence>
<feature type="transmembrane region" description="Helical" evidence="7">
    <location>
        <begin position="845"/>
        <end position="866"/>
    </location>
</feature>
<sequence>MSGGKDRRSRASKTQGWEEAGGEFYQESYPADLEGMQRDPSKIATLLPSKQTRNATTRRVRPAQGQDTKGGTRRRASFSTVARRGSQYHEMQVATLPDLSENLINEERTWEEIREIKSMPVPMAQKREMKAQLQNATKLRLQGFEQIKWRRRKAWQSFRSKWGEYQTKLELWRMSLKTIEGNFGTGVVAYFLFLRWLVFLNLLLFLLIFAFVVLPHLVLREPTDLPCDLVTDPTSVQCCSESYENVTRTAQFSVLDLIQGTGFVEGTLLFYGMYTNQIYGYSPMEDRAYHTARQLRMSAAAAAAINGSTVETSRLLESDLPDPERQTILYYDLPLVYVIIIAIYYIITLVAIMRAVVRQFKDRIAEGEGLFYQYCNLVFGGWDFCIHNQKSADIKHRALHNEIKSLLYQKRFEHERNNRSREFMLKLIAIRMLVNLVVFVILLLAAITIYVLFNVSLAELEPNFTPSHPVSFSEGIGNRTLYMSWPSSWSVFSSASQRGAISFASTITPLLSSISDEVGADGGGSGGFNATDPTMERLSLEEKLRVLFYEFLPYLAIVCMNLVVPQLFNYLVQYEKYSPLFVIKISLFRTVFLRLSSLAVLLSRFYFLITPMNVTQKLLLNASSEQGVEQILTTTLAPSTTTAMPVTTTTTISSTSTTQAAASLVSTVAYQLPEANASLVANLTATTISVLGTLLLDRQSPVAEAQTQQQQQQQQLPTQCYDEQNGAPQCWETFVGQQFYKLFIVDFATHFLVTFFVNFPRALFARHSSSRLAKFIGEQEFELSKHVLDVIYSQTLCWLGTFYAPFLPAIAALLTFLMFYIKKFACLVNSNPSAILYRASRSKSLFMSTLLISFTLALVPVVYALAEIVPSRSCGPFRGLPSVWDRAIAAFMKMPQFFQNVIFYFGTASFAIPCFVVLTFFIYYYYAVSTANRHMVQVLKQQLVLEGHDKQFLLSRLSLFIKQQQEYQKRMMRQAAEQQQQQQQQQQYQQQHSVSSNTANNVIPPPSAYQQQQPPVVPPPRTNSQSQASEPTPALPPRADRDSKPSSRDRPKDLPPPPIPASGSSSTGNTTGAN</sequence>
<feature type="transmembrane region" description="Helical" evidence="7">
    <location>
        <begin position="901"/>
        <end position="926"/>
    </location>
</feature>
<accession>A0A182UBS3</accession>
<evidence type="ECO:0000256" key="6">
    <source>
        <dbReference type="SAM" id="MobiDB-lite"/>
    </source>
</evidence>
<protein>
    <recommendedName>
        <fullName evidence="8">TMC domain-containing protein</fullName>
    </recommendedName>
</protein>
<feature type="compositionally biased region" description="Low complexity" evidence="6">
    <location>
        <begin position="1061"/>
        <end position="1074"/>
    </location>
</feature>
<organism evidence="9 10">
    <name type="scientific">Anopheles melas</name>
    <dbReference type="NCBI Taxonomy" id="34690"/>
    <lineage>
        <taxon>Eukaryota</taxon>
        <taxon>Metazoa</taxon>
        <taxon>Ecdysozoa</taxon>
        <taxon>Arthropoda</taxon>
        <taxon>Hexapoda</taxon>
        <taxon>Insecta</taxon>
        <taxon>Pterygota</taxon>
        <taxon>Neoptera</taxon>
        <taxon>Endopterygota</taxon>
        <taxon>Diptera</taxon>
        <taxon>Nematocera</taxon>
        <taxon>Culicoidea</taxon>
        <taxon>Culicidae</taxon>
        <taxon>Anophelinae</taxon>
        <taxon>Anopheles</taxon>
    </lineage>
</organism>
<reference evidence="9" key="2">
    <citation type="submission" date="2020-05" db="UniProtKB">
        <authorList>
            <consortium name="EnsemblMetazoa"/>
        </authorList>
    </citation>
    <scope>IDENTIFICATION</scope>
    <source>
        <strain evidence="9">CM1001059</strain>
    </source>
</reference>
<feature type="transmembrane region" description="Helical" evidence="7">
    <location>
        <begin position="187"/>
        <end position="214"/>
    </location>
</feature>
<keyword evidence="5 7" id="KW-0472">Membrane</keyword>
<keyword evidence="4 7" id="KW-1133">Transmembrane helix</keyword>
<dbReference type="InterPro" id="IPR012496">
    <property type="entry name" value="TMC_dom"/>
</dbReference>
<dbReference type="Proteomes" id="UP000075902">
    <property type="component" value="Unassembled WGS sequence"/>
</dbReference>
<dbReference type="InterPro" id="IPR038900">
    <property type="entry name" value="TMC"/>
</dbReference>
<feature type="transmembrane region" description="Helical" evidence="7">
    <location>
        <begin position="591"/>
        <end position="609"/>
    </location>
</feature>
<feature type="transmembrane region" description="Helical" evidence="7">
    <location>
        <begin position="551"/>
        <end position="571"/>
    </location>
</feature>
<evidence type="ECO:0000256" key="1">
    <source>
        <dbReference type="ARBA" id="ARBA00004141"/>
    </source>
</evidence>
<dbReference type="STRING" id="34690.A0A182UBS3"/>
<dbReference type="AlphaFoldDB" id="A0A182UBS3"/>
<reference evidence="10" key="1">
    <citation type="submission" date="2014-01" db="EMBL/GenBank/DDBJ databases">
        <title>The Genome Sequence of Anopheles melas CM1001059_A (V2).</title>
        <authorList>
            <consortium name="The Broad Institute Genomics Platform"/>
            <person name="Neafsey D.E."/>
            <person name="Besansky N."/>
            <person name="Howell P."/>
            <person name="Walton C."/>
            <person name="Young S.K."/>
            <person name="Zeng Q."/>
            <person name="Gargeya S."/>
            <person name="Fitzgerald M."/>
            <person name="Haas B."/>
            <person name="Abouelleil A."/>
            <person name="Allen A.W."/>
            <person name="Alvarado L."/>
            <person name="Arachchi H.M."/>
            <person name="Berlin A.M."/>
            <person name="Chapman S.B."/>
            <person name="Gainer-Dewar J."/>
            <person name="Goldberg J."/>
            <person name="Griggs A."/>
            <person name="Gujja S."/>
            <person name="Hansen M."/>
            <person name="Howarth C."/>
            <person name="Imamovic A."/>
            <person name="Ireland A."/>
            <person name="Larimer J."/>
            <person name="McCowan C."/>
            <person name="Murphy C."/>
            <person name="Pearson M."/>
            <person name="Poon T.W."/>
            <person name="Priest M."/>
            <person name="Roberts A."/>
            <person name="Saif S."/>
            <person name="Shea T."/>
            <person name="Sisk P."/>
            <person name="Sykes S."/>
            <person name="Wortman J."/>
            <person name="Nusbaum C."/>
            <person name="Birren B."/>
        </authorList>
    </citation>
    <scope>NUCLEOTIDE SEQUENCE [LARGE SCALE GENOMIC DNA]</scope>
    <source>
        <strain evidence="10">CM1001059</strain>
    </source>
</reference>
<dbReference type="PANTHER" id="PTHR23302:SF24">
    <property type="entry name" value="TMC DOMAIN-CONTAINING PROTEIN"/>
    <property type="match status" value="1"/>
</dbReference>
<comment type="subcellular location">
    <subcellularLocation>
        <location evidence="1">Membrane</location>
        <topology evidence="1">Multi-pass membrane protein</topology>
    </subcellularLocation>
</comment>
<evidence type="ECO:0000313" key="9">
    <source>
        <dbReference type="EnsemblMetazoa" id="AMEC017543-PA"/>
    </source>
</evidence>
<dbReference type="Pfam" id="PF07810">
    <property type="entry name" value="TMC"/>
    <property type="match status" value="1"/>
</dbReference>
<evidence type="ECO:0000259" key="8">
    <source>
        <dbReference type="Pfam" id="PF07810"/>
    </source>
</evidence>
<keyword evidence="3 7" id="KW-0812">Transmembrane</keyword>
<feature type="compositionally biased region" description="Low complexity" evidence="6">
    <location>
        <begin position="978"/>
        <end position="991"/>
    </location>
</feature>
<dbReference type="GO" id="GO:0008381">
    <property type="term" value="F:mechanosensitive monoatomic ion channel activity"/>
    <property type="evidence" value="ECO:0007669"/>
    <property type="project" value="TreeGrafter"/>
</dbReference>
<evidence type="ECO:0000313" key="10">
    <source>
        <dbReference type="Proteomes" id="UP000075902"/>
    </source>
</evidence>
<dbReference type="EnsemblMetazoa" id="AMEC017543-RA">
    <property type="protein sequence ID" value="AMEC017543-PA"/>
    <property type="gene ID" value="AMEC017543"/>
</dbReference>
<evidence type="ECO:0000256" key="7">
    <source>
        <dbReference type="SAM" id="Phobius"/>
    </source>
</evidence>
<comment type="similarity">
    <text evidence="2">Belongs to the TMC family.</text>
</comment>
<feature type="domain" description="TMC" evidence="8">
    <location>
        <begin position="730"/>
        <end position="840"/>
    </location>
</feature>
<feature type="compositionally biased region" description="Basic and acidic residues" evidence="6">
    <location>
        <begin position="1038"/>
        <end position="1053"/>
    </location>
</feature>
<keyword evidence="10" id="KW-1185">Reference proteome</keyword>
<dbReference type="VEuPathDB" id="VectorBase:AMEC017543"/>
<evidence type="ECO:0000256" key="2">
    <source>
        <dbReference type="ARBA" id="ARBA00006510"/>
    </source>
</evidence>
<feature type="transmembrane region" description="Helical" evidence="7">
    <location>
        <begin position="428"/>
        <end position="453"/>
    </location>
</feature>
<dbReference type="PANTHER" id="PTHR23302">
    <property type="entry name" value="TRANSMEMBRANE CHANNEL-RELATED"/>
    <property type="match status" value="1"/>
</dbReference>
<feature type="transmembrane region" description="Helical" evidence="7">
    <location>
        <begin position="335"/>
        <end position="357"/>
    </location>
</feature>